<organism evidence="2 3">
    <name type="scientific">Xylocopilactobacillus apis</name>
    <dbReference type="NCBI Taxonomy" id="2932183"/>
    <lineage>
        <taxon>Bacteria</taxon>
        <taxon>Bacillati</taxon>
        <taxon>Bacillota</taxon>
        <taxon>Bacilli</taxon>
        <taxon>Lactobacillales</taxon>
        <taxon>Lactobacillaceae</taxon>
        <taxon>Xylocopilactobacillus</taxon>
    </lineage>
</organism>
<feature type="domain" description="DUF4440" evidence="1">
    <location>
        <begin position="9"/>
        <end position="115"/>
    </location>
</feature>
<evidence type="ECO:0000313" key="2">
    <source>
        <dbReference type="EMBL" id="BDR56812.1"/>
    </source>
</evidence>
<dbReference type="InterPro" id="IPR032710">
    <property type="entry name" value="NTF2-like_dom_sf"/>
</dbReference>
<dbReference type="EMBL" id="AP026801">
    <property type="protein sequence ID" value="BDR56812.1"/>
    <property type="molecule type" value="Genomic_DNA"/>
</dbReference>
<proteinExistence type="predicted"/>
<sequence>MAKTDEKQIIDLYRKENEAMVAKDITTLNKILVPSMHLRHMTGYVQPKLEWIDQIQNGGFQYFSSVEEKIKDIKINDNNASLIGQNKVKAIVNGGAVHTWPLQMKMYFVKDQGRWFITDQEASTY</sequence>
<dbReference type="InterPro" id="IPR027843">
    <property type="entry name" value="DUF4440"/>
</dbReference>
<dbReference type="RefSeq" id="WP_317695324.1">
    <property type="nucleotide sequence ID" value="NZ_AP026801.1"/>
</dbReference>
<keyword evidence="3" id="KW-1185">Reference proteome</keyword>
<evidence type="ECO:0000313" key="3">
    <source>
        <dbReference type="Proteomes" id="UP001321804"/>
    </source>
</evidence>
<accession>A0AAU9CS65</accession>
<dbReference type="Pfam" id="PF14534">
    <property type="entry name" value="DUF4440"/>
    <property type="match status" value="1"/>
</dbReference>
<evidence type="ECO:0000259" key="1">
    <source>
        <dbReference type="Pfam" id="PF14534"/>
    </source>
</evidence>
<name>A0AAU9CS65_9LACO</name>
<dbReference type="Gene3D" id="3.10.450.50">
    <property type="match status" value="1"/>
</dbReference>
<dbReference type="SUPFAM" id="SSF54427">
    <property type="entry name" value="NTF2-like"/>
    <property type="match status" value="1"/>
</dbReference>
<dbReference type="AlphaFoldDB" id="A0AAU9CS65"/>
<protein>
    <submittedName>
        <fullName evidence="2">DUF4440 domain-containing protein</fullName>
    </submittedName>
</protein>
<dbReference type="KEGG" id="xak:KIMC2_13740"/>
<reference evidence="2 3" key="1">
    <citation type="journal article" date="2023" name="Microbiol. Spectr.">
        <title>Symbiosis of Carpenter Bees with Uncharacterized Lactic Acid Bacteria Showing NAD Auxotrophy.</title>
        <authorList>
            <person name="Kawasaki S."/>
            <person name="Ozawa K."/>
            <person name="Mori T."/>
            <person name="Yamamoto A."/>
            <person name="Ito M."/>
            <person name="Ohkuma M."/>
            <person name="Sakamoto M."/>
            <person name="Matsutani M."/>
        </authorList>
    </citation>
    <scope>NUCLEOTIDE SEQUENCE [LARGE SCALE GENOMIC DNA]</scope>
    <source>
        <strain evidence="2 3">KimC2</strain>
    </source>
</reference>
<dbReference type="Proteomes" id="UP001321804">
    <property type="component" value="Chromosome"/>
</dbReference>
<gene>
    <name evidence="2" type="ORF">KIMC2_13740</name>
</gene>